<evidence type="ECO:0000313" key="2">
    <source>
        <dbReference type="Proteomes" id="UP000299102"/>
    </source>
</evidence>
<accession>A0A4C1ZCG1</accession>
<dbReference type="AlphaFoldDB" id="A0A4C1ZCG1"/>
<organism evidence="1 2">
    <name type="scientific">Eumeta variegata</name>
    <name type="common">Bagworm moth</name>
    <name type="synonym">Eumeta japonica</name>
    <dbReference type="NCBI Taxonomy" id="151549"/>
    <lineage>
        <taxon>Eukaryota</taxon>
        <taxon>Metazoa</taxon>
        <taxon>Ecdysozoa</taxon>
        <taxon>Arthropoda</taxon>
        <taxon>Hexapoda</taxon>
        <taxon>Insecta</taxon>
        <taxon>Pterygota</taxon>
        <taxon>Neoptera</taxon>
        <taxon>Endopterygota</taxon>
        <taxon>Lepidoptera</taxon>
        <taxon>Glossata</taxon>
        <taxon>Ditrysia</taxon>
        <taxon>Tineoidea</taxon>
        <taxon>Psychidae</taxon>
        <taxon>Oiketicinae</taxon>
        <taxon>Eumeta</taxon>
    </lineage>
</organism>
<proteinExistence type="predicted"/>
<reference evidence="1 2" key="1">
    <citation type="journal article" date="2019" name="Commun. Biol.">
        <title>The bagworm genome reveals a unique fibroin gene that provides high tensile strength.</title>
        <authorList>
            <person name="Kono N."/>
            <person name="Nakamura H."/>
            <person name="Ohtoshi R."/>
            <person name="Tomita M."/>
            <person name="Numata K."/>
            <person name="Arakawa K."/>
        </authorList>
    </citation>
    <scope>NUCLEOTIDE SEQUENCE [LARGE SCALE GENOMIC DNA]</scope>
</reference>
<name>A0A4C1ZCG1_EUMVA</name>
<comment type="caution">
    <text evidence="1">The sequence shown here is derived from an EMBL/GenBank/DDBJ whole genome shotgun (WGS) entry which is preliminary data.</text>
</comment>
<dbReference type="OrthoDB" id="10017160at2759"/>
<gene>
    <name evidence="1" type="ORF">EVAR_103595_1</name>
</gene>
<keyword evidence="2" id="KW-1185">Reference proteome</keyword>
<dbReference type="Proteomes" id="UP000299102">
    <property type="component" value="Unassembled WGS sequence"/>
</dbReference>
<protein>
    <submittedName>
        <fullName evidence="1">Uncharacterized protein</fullName>
    </submittedName>
</protein>
<dbReference type="EMBL" id="BGZK01001670">
    <property type="protein sequence ID" value="GBP84307.1"/>
    <property type="molecule type" value="Genomic_DNA"/>
</dbReference>
<sequence>MQQLRPDAEGSRIYLTDDLREGRPFTLTTEDNASAVLLMIETDKRVSGLPADLDNLGHQYESSAQNSS</sequence>
<evidence type="ECO:0000313" key="1">
    <source>
        <dbReference type="EMBL" id="GBP84307.1"/>
    </source>
</evidence>